<keyword evidence="2" id="KW-1185">Reference proteome</keyword>
<gene>
    <name evidence="1" type="ORF">TorRG33x02_138730</name>
</gene>
<dbReference type="AlphaFoldDB" id="A0A2P5EXG9"/>
<comment type="caution">
    <text evidence="1">The sequence shown here is derived from an EMBL/GenBank/DDBJ whole genome shotgun (WGS) entry which is preliminary data.</text>
</comment>
<proteinExistence type="predicted"/>
<dbReference type="InParanoid" id="A0A2P5EXG9"/>
<accession>A0A2P5EXG9</accession>
<sequence>MEEKYRSRMGHVAPASPCLILLRFLSSDMDMEHVLRLCERLKLDEDDCPVVPLSKEKFTRGKDQIEFCLAGKIMG</sequence>
<dbReference type="Proteomes" id="UP000237000">
    <property type="component" value="Unassembled WGS sequence"/>
</dbReference>
<name>A0A2P5EXG9_TREOI</name>
<dbReference type="EMBL" id="JXTC01000085">
    <property type="protein sequence ID" value="PON90223.1"/>
    <property type="molecule type" value="Genomic_DNA"/>
</dbReference>
<evidence type="ECO:0000313" key="1">
    <source>
        <dbReference type="EMBL" id="PON90223.1"/>
    </source>
</evidence>
<reference evidence="2" key="1">
    <citation type="submission" date="2016-06" db="EMBL/GenBank/DDBJ databases">
        <title>Parallel loss of symbiosis genes in relatives of nitrogen-fixing non-legume Parasponia.</title>
        <authorList>
            <person name="Van Velzen R."/>
            <person name="Holmer R."/>
            <person name="Bu F."/>
            <person name="Rutten L."/>
            <person name="Van Zeijl A."/>
            <person name="Liu W."/>
            <person name="Santuari L."/>
            <person name="Cao Q."/>
            <person name="Sharma T."/>
            <person name="Shen D."/>
            <person name="Roswanjaya Y."/>
            <person name="Wardhani T."/>
            <person name="Kalhor M.S."/>
            <person name="Jansen J."/>
            <person name="Van den Hoogen J."/>
            <person name="Gungor B."/>
            <person name="Hartog M."/>
            <person name="Hontelez J."/>
            <person name="Verver J."/>
            <person name="Yang W.-C."/>
            <person name="Schijlen E."/>
            <person name="Repin R."/>
            <person name="Schilthuizen M."/>
            <person name="Schranz E."/>
            <person name="Heidstra R."/>
            <person name="Miyata K."/>
            <person name="Fedorova E."/>
            <person name="Kohlen W."/>
            <person name="Bisseling T."/>
            <person name="Smit S."/>
            <person name="Geurts R."/>
        </authorList>
    </citation>
    <scope>NUCLEOTIDE SEQUENCE [LARGE SCALE GENOMIC DNA]</scope>
    <source>
        <strain evidence="2">cv. RG33-2</strain>
    </source>
</reference>
<dbReference type="OrthoDB" id="1827850at2759"/>
<evidence type="ECO:0000313" key="2">
    <source>
        <dbReference type="Proteomes" id="UP000237000"/>
    </source>
</evidence>
<organism evidence="1 2">
    <name type="scientific">Trema orientale</name>
    <name type="common">Charcoal tree</name>
    <name type="synonym">Celtis orientalis</name>
    <dbReference type="NCBI Taxonomy" id="63057"/>
    <lineage>
        <taxon>Eukaryota</taxon>
        <taxon>Viridiplantae</taxon>
        <taxon>Streptophyta</taxon>
        <taxon>Embryophyta</taxon>
        <taxon>Tracheophyta</taxon>
        <taxon>Spermatophyta</taxon>
        <taxon>Magnoliopsida</taxon>
        <taxon>eudicotyledons</taxon>
        <taxon>Gunneridae</taxon>
        <taxon>Pentapetalae</taxon>
        <taxon>rosids</taxon>
        <taxon>fabids</taxon>
        <taxon>Rosales</taxon>
        <taxon>Cannabaceae</taxon>
        <taxon>Trema</taxon>
    </lineage>
</organism>
<protein>
    <submittedName>
        <fullName evidence="1">Uncharacterized protein</fullName>
    </submittedName>
</protein>